<proteinExistence type="predicted"/>
<accession>A0ACC0ZSY4</accession>
<reference evidence="2" key="1">
    <citation type="journal article" date="2023" name="G3 (Bethesda)">
        <title>Genome assembly and association tests identify interacting loci associated with vigor, precocity, and sex in interspecific pistachio rootstocks.</title>
        <authorList>
            <person name="Palmer W."/>
            <person name="Jacygrad E."/>
            <person name="Sagayaradj S."/>
            <person name="Cavanaugh K."/>
            <person name="Han R."/>
            <person name="Bertier L."/>
            <person name="Beede B."/>
            <person name="Kafkas S."/>
            <person name="Golino D."/>
            <person name="Preece J."/>
            <person name="Michelmore R."/>
        </authorList>
    </citation>
    <scope>NUCLEOTIDE SEQUENCE [LARGE SCALE GENOMIC DNA]</scope>
</reference>
<gene>
    <name evidence="1" type="ORF">Patl1_33654</name>
</gene>
<sequence>MVKVSITVMKCWSLFNLTTLAEMKRTKSLYSDREEESMERKVCIKGDFDGKSFNHCGDVKEPFQPNSFGRNEDGEISNIEIKSSSEEESSTLPKIEKVEKRGMMLEAVGHFGLS</sequence>
<protein>
    <submittedName>
        <fullName evidence="1">Uncharacterized protein</fullName>
    </submittedName>
</protein>
<dbReference type="EMBL" id="CM047910">
    <property type="protein sequence ID" value="KAJ0076196.1"/>
    <property type="molecule type" value="Genomic_DNA"/>
</dbReference>
<organism evidence="1 2">
    <name type="scientific">Pistacia atlantica</name>
    <dbReference type="NCBI Taxonomy" id="434234"/>
    <lineage>
        <taxon>Eukaryota</taxon>
        <taxon>Viridiplantae</taxon>
        <taxon>Streptophyta</taxon>
        <taxon>Embryophyta</taxon>
        <taxon>Tracheophyta</taxon>
        <taxon>Spermatophyta</taxon>
        <taxon>Magnoliopsida</taxon>
        <taxon>eudicotyledons</taxon>
        <taxon>Gunneridae</taxon>
        <taxon>Pentapetalae</taxon>
        <taxon>rosids</taxon>
        <taxon>malvids</taxon>
        <taxon>Sapindales</taxon>
        <taxon>Anacardiaceae</taxon>
        <taxon>Pistacia</taxon>
    </lineage>
</organism>
<dbReference type="Proteomes" id="UP001164250">
    <property type="component" value="Chromosome 15"/>
</dbReference>
<keyword evidence="2" id="KW-1185">Reference proteome</keyword>
<evidence type="ECO:0000313" key="1">
    <source>
        <dbReference type="EMBL" id="KAJ0076196.1"/>
    </source>
</evidence>
<name>A0ACC0ZSY4_9ROSI</name>
<comment type="caution">
    <text evidence="1">The sequence shown here is derived from an EMBL/GenBank/DDBJ whole genome shotgun (WGS) entry which is preliminary data.</text>
</comment>
<evidence type="ECO:0000313" key="2">
    <source>
        <dbReference type="Proteomes" id="UP001164250"/>
    </source>
</evidence>